<evidence type="ECO:0000256" key="1">
    <source>
        <dbReference type="HAMAP-Rule" id="MF_01406"/>
    </source>
</evidence>
<dbReference type="Gene3D" id="3.60.15.10">
    <property type="entry name" value="Ribonuclease Z/Hydroxyacylglutathione hydrolase-like"/>
    <property type="match status" value="1"/>
</dbReference>
<dbReference type="RefSeq" id="WP_156015415.1">
    <property type="nucleotide sequence ID" value="NZ_AP031374.1"/>
</dbReference>
<dbReference type="AlphaFoldDB" id="A0A650CJF5"/>
<gene>
    <name evidence="4" type="ORF">D1869_12750</name>
    <name evidence="3" type="ORF">HNQ62_001657</name>
</gene>
<dbReference type="KEGG" id="soh:D1869_12750"/>
<reference evidence="4 5" key="1">
    <citation type="submission" date="2019-10" db="EMBL/GenBank/DDBJ databases">
        <title>Genome Sequences from Six Type Strain Members of the Archaeal Family Sulfolobaceae: Acidianus ambivalens, Acidianus infernus, Metallosphaera prunae, Stygiolobus azoricus, Sulfolobus metallicus, and Sulfurisphaera ohwakuensis.</title>
        <authorList>
            <person name="Counts J.A."/>
            <person name="Kelly R.M."/>
        </authorList>
    </citation>
    <scope>NUCLEOTIDE SEQUENCE [LARGE SCALE GENOMIC DNA]</scope>
    <source>
        <strain evidence="4 5">TA-1</strain>
    </source>
</reference>
<accession>A0A650CJF5</accession>
<dbReference type="HAMAP" id="MF_01406">
    <property type="entry name" value="UPF0282"/>
    <property type="match status" value="1"/>
</dbReference>
<evidence type="ECO:0000313" key="6">
    <source>
        <dbReference type="Proteomes" id="UP000582213"/>
    </source>
</evidence>
<dbReference type="GeneID" id="95644371"/>
<feature type="domain" description="Metallo-beta-lactamase" evidence="2">
    <location>
        <begin position="15"/>
        <end position="78"/>
    </location>
</feature>
<keyword evidence="4" id="KW-0378">Hydrolase</keyword>
<evidence type="ECO:0000313" key="3">
    <source>
        <dbReference type="EMBL" id="MBB5253886.1"/>
    </source>
</evidence>
<dbReference type="EMBL" id="JACHFY010000008">
    <property type="protein sequence ID" value="MBB5253886.1"/>
    <property type="molecule type" value="Genomic_DNA"/>
</dbReference>
<dbReference type="PANTHER" id="PTHR43546:SF4">
    <property type="entry name" value="UPF0282 PROTEIN MJ1629"/>
    <property type="match status" value="1"/>
</dbReference>
<dbReference type="GO" id="GO:0016787">
    <property type="term" value="F:hydrolase activity"/>
    <property type="evidence" value="ECO:0007669"/>
    <property type="project" value="UniProtKB-KW"/>
</dbReference>
<dbReference type="Proteomes" id="UP000582213">
    <property type="component" value="Unassembled WGS sequence"/>
</dbReference>
<dbReference type="InterPro" id="IPR001279">
    <property type="entry name" value="Metallo-B-lactamas"/>
</dbReference>
<evidence type="ECO:0000259" key="2">
    <source>
        <dbReference type="Pfam" id="PF00753"/>
    </source>
</evidence>
<dbReference type="InterPro" id="IPR050114">
    <property type="entry name" value="UPF0173_UPF0282_UlaG_hydrolase"/>
</dbReference>
<reference evidence="3 6" key="2">
    <citation type="submission" date="2020-08" db="EMBL/GenBank/DDBJ databases">
        <title>Genomic Encyclopedia of Type Strains, Phase IV (KMG-IV): sequencing the most valuable type-strain genomes for metagenomic binning, comparative biology and taxonomic classification.</title>
        <authorList>
            <person name="Goeker M."/>
        </authorList>
    </citation>
    <scope>NUCLEOTIDE SEQUENCE [LARGE SCALE GENOMIC DNA]</scope>
    <source>
        <strain evidence="3 6">DSM 12421</strain>
    </source>
</reference>
<dbReference type="EMBL" id="CP045484">
    <property type="protein sequence ID" value="QGR17952.1"/>
    <property type="molecule type" value="Genomic_DNA"/>
</dbReference>
<dbReference type="Pfam" id="PF00753">
    <property type="entry name" value="Lactamase_B"/>
    <property type="match status" value="1"/>
</dbReference>
<dbReference type="OrthoDB" id="21331at2157"/>
<dbReference type="NCBIfam" id="NF003287">
    <property type="entry name" value="PRK04286.1-1"/>
    <property type="match status" value="1"/>
</dbReference>
<dbReference type="SUPFAM" id="SSF56281">
    <property type="entry name" value="Metallo-hydrolase/oxidoreductase"/>
    <property type="match status" value="1"/>
</dbReference>
<sequence length="308" mass="34725">MKVTPLAFESLGVRSQATLVETKDVRILIDPAVSLAPRRYGLPPHQLEVNKLTELAKKIYEISKDVDIIVITHYHYDHHDPGYVIPIEIYSNKMVFIKDPTNNINNSQKYRRAPKFLRALKDIPSKIEVADGKEFIFGSTKLIFSKAVPHGADERLGYVIQLGINDKDGTVLFTSDIEGAPKEQHLDFTKKISPNFIIIDGPLSYLLGRALSEEDLDKSIKNMESIVKNGLQYAIIDHHVLRDLNHENVLKPVKEVAKDFGVKVISAAEYLGLEPNLLEAHRRELFKKENKPAKIPRGLAKLLHAGDN</sequence>
<evidence type="ECO:0000313" key="4">
    <source>
        <dbReference type="EMBL" id="QGR17952.1"/>
    </source>
</evidence>
<comment type="similarity">
    <text evidence="1">Belongs to the UPF0282 family.</text>
</comment>
<proteinExistence type="inferred from homology"/>
<dbReference type="InterPro" id="IPR036866">
    <property type="entry name" value="RibonucZ/Hydroxyglut_hydro"/>
</dbReference>
<dbReference type="Proteomes" id="UP000427373">
    <property type="component" value="Chromosome"/>
</dbReference>
<keyword evidence="5" id="KW-1185">Reference proteome</keyword>
<protein>
    <recommendedName>
        <fullName evidence="1">UPF0282 protein D1869_12750</fullName>
    </recommendedName>
</protein>
<dbReference type="PANTHER" id="PTHR43546">
    <property type="entry name" value="UPF0173 METAL-DEPENDENT HYDROLASE MJ1163-RELATED"/>
    <property type="match status" value="1"/>
</dbReference>
<evidence type="ECO:0000313" key="5">
    <source>
        <dbReference type="Proteomes" id="UP000427373"/>
    </source>
</evidence>
<dbReference type="InterPro" id="IPR014426">
    <property type="entry name" value="UPF0282_hydrls"/>
</dbReference>
<name>A0A650CJF5_SULOH</name>
<organism evidence="4 5">
    <name type="scientific">Sulfurisphaera ohwakuensis</name>
    <dbReference type="NCBI Taxonomy" id="69656"/>
    <lineage>
        <taxon>Archaea</taxon>
        <taxon>Thermoproteota</taxon>
        <taxon>Thermoprotei</taxon>
        <taxon>Sulfolobales</taxon>
        <taxon>Sulfolobaceae</taxon>
        <taxon>Sulfurisphaera</taxon>
    </lineage>
</organism>
<dbReference type="PIRSF" id="PIRSF004944">
    <property type="entry name" value="UCP004944_hydrls"/>
    <property type="match status" value="1"/>
</dbReference>